<dbReference type="EMBL" id="SEOQ01001463">
    <property type="protein sequence ID" value="TFY51667.1"/>
    <property type="molecule type" value="Genomic_DNA"/>
</dbReference>
<keyword evidence="2" id="KW-1185">Reference proteome</keyword>
<evidence type="ECO:0000313" key="1">
    <source>
        <dbReference type="EMBL" id="TFY51667.1"/>
    </source>
</evidence>
<dbReference type="OrthoDB" id="3232670at2759"/>
<dbReference type="Proteomes" id="UP000298327">
    <property type="component" value="Unassembled WGS sequence"/>
</dbReference>
<protein>
    <submittedName>
        <fullName evidence="1">Uncharacterized protein</fullName>
    </submittedName>
</protein>
<dbReference type="AlphaFoldDB" id="A0A4Y9XQL2"/>
<reference evidence="1 2" key="1">
    <citation type="submission" date="2019-02" db="EMBL/GenBank/DDBJ databases">
        <title>Genome sequencing of the rare red list fungi Dentipellis fragilis.</title>
        <authorList>
            <person name="Buettner E."/>
            <person name="Kellner H."/>
        </authorList>
    </citation>
    <scope>NUCLEOTIDE SEQUENCE [LARGE SCALE GENOMIC DNA]</scope>
    <source>
        <strain evidence="1 2">DSM 105465</strain>
    </source>
</reference>
<sequence length="110" mass="12254">VPRASHLRPQNHITPGPRLASLFVTNSRPEVSLDAGDLMRVYSHDDLPAPGQARSESRLAGLIRAERDGQAQAQNPALLVAHRSERRQGWSGEWNAESVQDVIMRLRDLK</sequence>
<feature type="non-terminal residue" evidence="1">
    <location>
        <position position="1"/>
    </location>
</feature>
<comment type="caution">
    <text evidence="1">The sequence shown here is derived from an EMBL/GenBank/DDBJ whole genome shotgun (WGS) entry which is preliminary data.</text>
</comment>
<name>A0A4Y9XQL2_9AGAM</name>
<evidence type="ECO:0000313" key="2">
    <source>
        <dbReference type="Proteomes" id="UP000298327"/>
    </source>
</evidence>
<accession>A0A4Y9XQL2</accession>
<gene>
    <name evidence="1" type="ORF">EVG20_g10891</name>
</gene>
<proteinExistence type="predicted"/>
<organism evidence="1 2">
    <name type="scientific">Dentipellis fragilis</name>
    <dbReference type="NCBI Taxonomy" id="205917"/>
    <lineage>
        <taxon>Eukaryota</taxon>
        <taxon>Fungi</taxon>
        <taxon>Dikarya</taxon>
        <taxon>Basidiomycota</taxon>
        <taxon>Agaricomycotina</taxon>
        <taxon>Agaricomycetes</taxon>
        <taxon>Russulales</taxon>
        <taxon>Hericiaceae</taxon>
        <taxon>Dentipellis</taxon>
    </lineage>
</organism>